<dbReference type="OrthoDB" id="71604at2"/>
<proteinExistence type="predicted"/>
<reference evidence="1 2" key="1">
    <citation type="submission" date="2016-10" db="EMBL/GenBank/DDBJ databases">
        <title>Alkaliphiles isolated from bioreactors.</title>
        <authorList>
            <person name="Salah Z."/>
            <person name="Rout S.P."/>
            <person name="Humphreys P.N."/>
        </authorList>
    </citation>
    <scope>NUCLEOTIDE SEQUENCE [LARGE SCALE GENOMIC DNA]</scope>
    <source>
        <strain evidence="1 2">ZS02</strain>
    </source>
</reference>
<evidence type="ECO:0000313" key="1">
    <source>
        <dbReference type="EMBL" id="OMG55016.1"/>
    </source>
</evidence>
<organism evidence="1 2">
    <name type="scientific">Azonexus hydrophilus</name>
    <dbReference type="NCBI Taxonomy" id="418702"/>
    <lineage>
        <taxon>Bacteria</taxon>
        <taxon>Pseudomonadati</taxon>
        <taxon>Pseudomonadota</taxon>
        <taxon>Betaproteobacteria</taxon>
        <taxon>Rhodocyclales</taxon>
        <taxon>Azonexaceae</taxon>
        <taxon>Azonexus</taxon>
    </lineage>
</organism>
<dbReference type="AlphaFoldDB" id="A0A1R1I8B7"/>
<sequence>MRLMNSPCSATPAVTCDRCDACCCQLEVMLICDRDVPARFVADDRWGGQVMRRLDDGWCAALDRDSMRCTIYERRPDICRDFAMGDSDCVAVRTLYYTPPARQEQP</sequence>
<accession>A0A1R1I8B7</accession>
<dbReference type="Proteomes" id="UP000187526">
    <property type="component" value="Unassembled WGS sequence"/>
</dbReference>
<dbReference type="InterPro" id="IPR005358">
    <property type="entry name" value="Puta_zinc/iron-chelating_dom"/>
</dbReference>
<keyword evidence="2" id="KW-1185">Reference proteome</keyword>
<name>A0A1R1I8B7_9RHOO</name>
<dbReference type="EMBL" id="MTHD01000002">
    <property type="protein sequence ID" value="OMG55016.1"/>
    <property type="molecule type" value="Genomic_DNA"/>
</dbReference>
<comment type="caution">
    <text evidence="1">The sequence shown here is derived from an EMBL/GenBank/DDBJ whole genome shotgun (WGS) entry which is preliminary data.</text>
</comment>
<gene>
    <name evidence="1" type="ORF">BJN45_07640</name>
</gene>
<protein>
    <submittedName>
        <fullName evidence="1">Zinc/iron-chelating domain-containing protein</fullName>
    </submittedName>
</protein>
<dbReference type="Pfam" id="PF03692">
    <property type="entry name" value="CxxCxxCC"/>
    <property type="match status" value="1"/>
</dbReference>
<evidence type="ECO:0000313" key="2">
    <source>
        <dbReference type="Proteomes" id="UP000187526"/>
    </source>
</evidence>
<dbReference type="STRING" id="418702.BJN45_07640"/>